<dbReference type="AlphaFoldDB" id="A0A2A2LV76"/>
<organism evidence="2 3">
    <name type="scientific">Diploscapter pachys</name>
    <dbReference type="NCBI Taxonomy" id="2018661"/>
    <lineage>
        <taxon>Eukaryota</taxon>
        <taxon>Metazoa</taxon>
        <taxon>Ecdysozoa</taxon>
        <taxon>Nematoda</taxon>
        <taxon>Chromadorea</taxon>
        <taxon>Rhabditida</taxon>
        <taxon>Rhabditina</taxon>
        <taxon>Rhabditomorpha</taxon>
        <taxon>Rhabditoidea</taxon>
        <taxon>Rhabditidae</taxon>
        <taxon>Diploscapter</taxon>
    </lineage>
</organism>
<name>A0A2A2LV76_9BILA</name>
<reference evidence="2 3" key="1">
    <citation type="journal article" date="2017" name="Curr. Biol.">
        <title>Genome architecture and evolution of a unichromosomal asexual nematode.</title>
        <authorList>
            <person name="Fradin H."/>
            <person name="Zegar C."/>
            <person name="Gutwein M."/>
            <person name="Lucas J."/>
            <person name="Kovtun M."/>
            <person name="Corcoran D."/>
            <person name="Baugh L.R."/>
            <person name="Kiontke K."/>
            <person name="Gunsalus K."/>
            <person name="Fitch D.H."/>
            <person name="Piano F."/>
        </authorList>
    </citation>
    <scope>NUCLEOTIDE SEQUENCE [LARGE SCALE GENOMIC DNA]</scope>
    <source>
        <strain evidence="2">PF1309</strain>
    </source>
</reference>
<feature type="compositionally biased region" description="Basic and acidic residues" evidence="1">
    <location>
        <begin position="1"/>
        <end position="13"/>
    </location>
</feature>
<evidence type="ECO:0000256" key="1">
    <source>
        <dbReference type="SAM" id="MobiDB-lite"/>
    </source>
</evidence>
<feature type="compositionally biased region" description="Basic and acidic residues" evidence="1">
    <location>
        <begin position="101"/>
        <end position="112"/>
    </location>
</feature>
<gene>
    <name evidence="2" type="ORF">WR25_25275</name>
</gene>
<feature type="compositionally biased region" description="Polar residues" evidence="1">
    <location>
        <begin position="83"/>
        <end position="93"/>
    </location>
</feature>
<evidence type="ECO:0000313" key="3">
    <source>
        <dbReference type="Proteomes" id="UP000218231"/>
    </source>
</evidence>
<accession>A0A2A2LV76</accession>
<sequence>MHNPGDDGRKPESGAHVNVAVDEEQNSGAATTAIRDGNTVGRQETSPEPRLTAFHSADATFSDDDEVFLADNKAEPEPVRVHQPQSHSKNGQPERNEEDLEAGRSERNEPEVSVKPPRTIITVRPPSPDLIVG</sequence>
<dbReference type="Proteomes" id="UP000218231">
    <property type="component" value="Unassembled WGS sequence"/>
</dbReference>
<proteinExistence type="predicted"/>
<keyword evidence="3" id="KW-1185">Reference proteome</keyword>
<protein>
    <submittedName>
        <fullName evidence="2">Uncharacterized protein</fullName>
    </submittedName>
</protein>
<evidence type="ECO:0000313" key="2">
    <source>
        <dbReference type="EMBL" id="PAV90090.1"/>
    </source>
</evidence>
<comment type="caution">
    <text evidence="2">The sequence shown here is derived from an EMBL/GenBank/DDBJ whole genome shotgun (WGS) entry which is preliminary data.</text>
</comment>
<feature type="region of interest" description="Disordered" evidence="1">
    <location>
        <begin position="1"/>
        <end position="133"/>
    </location>
</feature>
<dbReference type="EMBL" id="LIAE01006403">
    <property type="protein sequence ID" value="PAV90090.1"/>
    <property type="molecule type" value="Genomic_DNA"/>
</dbReference>